<evidence type="ECO:0000259" key="7">
    <source>
        <dbReference type="PROSITE" id="PS51379"/>
    </source>
</evidence>
<dbReference type="InterPro" id="IPR050294">
    <property type="entry name" value="RnfB_subfamily"/>
</dbReference>
<dbReference type="KEGG" id="tpe:Tpen_1412"/>
<dbReference type="PANTHER" id="PTHR42859:SF10">
    <property type="entry name" value="DIMETHYLSULFOXIDE REDUCTASE CHAIN B"/>
    <property type="match status" value="1"/>
</dbReference>
<proteinExistence type="predicted"/>
<dbReference type="Gene3D" id="3.30.70.20">
    <property type="match status" value="2"/>
</dbReference>
<dbReference type="AlphaFoldDB" id="A1S029"/>
<dbReference type="PROSITE" id="PS00198">
    <property type="entry name" value="4FE4S_FER_1"/>
    <property type="match status" value="1"/>
</dbReference>
<evidence type="ECO:0000256" key="6">
    <source>
        <dbReference type="ARBA" id="ARBA00023014"/>
    </source>
</evidence>
<dbReference type="Pfam" id="PF13247">
    <property type="entry name" value="Fer4_11"/>
    <property type="match status" value="1"/>
</dbReference>
<keyword evidence="3" id="KW-0479">Metal-binding</keyword>
<dbReference type="Proteomes" id="UP000000641">
    <property type="component" value="Chromosome"/>
</dbReference>
<dbReference type="EMBL" id="CP000505">
    <property type="protein sequence ID" value="ABL78809.1"/>
    <property type="molecule type" value="Genomic_DNA"/>
</dbReference>
<dbReference type="GO" id="GO:0016491">
    <property type="term" value="F:oxidoreductase activity"/>
    <property type="evidence" value="ECO:0007669"/>
    <property type="project" value="UniProtKB-ARBA"/>
</dbReference>
<dbReference type="InterPro" id="IPR017896">
    <property type="entry name" value="4Fe4S_Fe-S-bd"/>
</dbReference>
<gene>
    <name evidence="8" type="ordered locus">Tpen_1412</name>
</gene>
<evidence type="ECO:0000256" key="4">
    <source>
        <dbReference type="ARBA" id="ARBA00022982"/>
    </source>
</evidence>
<dbReference type="HOGENOM" id="CLU_043374_3_2_2"/>
<evidence type="ECO:0000313" key="8">
    <source>
        <dbReference type="EMBL" id="ABL78809.1"/>
    </source>
</evidence>
<keyword evidence="2" id="KW-0004">4Fe-4S</keyword>
<evidence type="ECO:0000256" key="1">
    <source>
        <dbReference type="ARBA" id="ARBA00022448"/>
    </source>
</evidence>
<feature type="domain" description="4Fe-4S ferredoxin-type" evidence="7">
    <location>
        <begin position="93"/>
        <end position="122"/>
    </location>
</feature>
<keyword evidence="4" id="KW-0249">Electron transport</keyword>
<evidence type="ECO:0000313" key="9">
    <source>
        <dbReference type="Proteomes" id="UP000000641"/>
    </source>
</evidence>
<dbReference type="STRING" id="368408.Tpen_1412"/>
<reference evidence="9" key="1">
    <citation type="journal article" date="2008" name="J. Bacteriol.">
        <title>Genome sequence of Thermofilum pendens reveals an exceptional loss of biosynthetic pathways without genome reduction.</title>
        <authorList>
            <person name="Anderson I."/>
            <person name="Rodriguez J."/>
            <person name="Susanti D."/>
            <person name="Porat I."/>
            <person name="Reich C."/>
            <person name="Ulrich L.E."/>
            <person name="Elkins J.G."/>
            <person name="Mavromatis K."/>
            <person name="Lykidis A."/>
            <person name="Kim E."/>
            <person name="Thompson L.S."/>
            <person name="Nolan M."/>
            <person name="Land M."/>
            <person name="Copeland A."/>
            <person name="Lapidus A."/>
            <person name="Lucas S."/>
            <person name="Detter C."/>
            <person name="Zhulin I.B."/>
            <person name="Olsen G.J."/>
            <person name="Whitman W."/>
            <person name="Mukhopadhyay B."/>
            <person name="Bristow J."/>
            <person name="Kyrpides N."/>
        </authorList>
    </citation>
    <scope>NUCLEOTIDE SEQUENCE [LARGE SCALE GENOMIC DNA]</scope>
    <source>
        <strain evidence="9">DSM 2475 / Hrk 5</strain>
    </source>
</reference>
<dbReference type="CDD" id="cd10550">
    <property type="entry name" value="DMSOR_beta_like"/>
    <property type="match status" value="1"/>
</dbReference>
<dbReference type="InterPro" id="IPR017900">
    <property type="entry name" value="4Fe4S_Fe_S_CS"/>
</dbReference>
<dbReference type="GO" id="GO:0046872">
    <property type="term" value="F:metal ion binding"/>
    <property type="evidence" value="ECO:0007669"/>
    <property type="project" value="UniProtKB-KW"/>
</dbReference>
<keyword evidence="6" id="KW-0411">Iron-sulfur</keyword>
<dbReference type="eggNOG" id="arCOG01502">
    <property type="taxonomic scope" value="Archaea"/>
</dbReference>
<evidence type="ECO:0000256" key="5">
    <source>
        <dbReference type="ARBA" id="ARBA00023004"/>
    </source>
</evidence>
<dbReference type="Pfam" id="PF12800">
    <property type="entry name" value="Fer4_4"/>
    <property type="match status" value="1"/>
</dbReference>
<keyword evidence="9" id="KW-1185">Reference proteome</keyword>
<keyword evidence="1" id="KW-0813">Transport</keyword>
<name>A1S029_THEPD</name>
<keyword evidence="5" id="KW-0408">Iron</keyword>
<organism evidence="8 9">
    <name type="scientific">Thermofilum pendens (strain DSM 2475 / Hrk 5)</name>
    <dbReference type="NCBI Taxonomy" id="368408"/>
    <lineage>
        <taxon>Archaea</taxon>
        <taxon>Thermoproteota</taxon>
        <taxon>Thermoprotei</taxon>
        <taxon>Thermofilales</taxon>
        <taxon>Thermofilaceae</taxon>
        <taxon>Thermofilum</taxon>
    </lineage>
</organism>
<sequence length="182" mass="20195">MPRNRLIYFRASQPLMAGPIFILRDYLRCSGCRLCEVACSLKHEGTVWPEASRIRVFEFFPGVDVPHLCAQCRDYPCVKACRYSALRVDESTGAVLVDGEKCTGCGDCVRACPGKVMRLHPETRKAIVCDLCGGEPECVKACHEAGFDALRVVPYTSVGFKVYSTMPDQVAQRLFETLFGGE</sequence>
<dbReference type="SUPFAM" id="SSF54862">
    <property type="entry name" value="4Fe-4S ferredoxins"/>
    <property type="match status" value="1"/>
</dbReference>
<dbReference type="GO" id="GO:0051539">
    <property type="term" value="F:4 iron, 4 sulfur cluster binding"/>
    <property type="evidence" value="ECO:0007669"/>
    <property type="project" value="UniProtKB-KW"/>
</dbReference>
<feature type="domain" description="4Fe-4S ferredoxin-type" evidence="7">
    <location>
        <begin position="59"/>
        <end position="91"/>
    </location>
</feature>
<accession>A1S029</accession>
<dbReference type="EnsemblBacteria" id="ABL78809">
    <property type="protein sequence ID" value="ABL78809"/>
    <property type="gene ID" value="Tpen_1412"/>
</dbReference>
<protein>
    <submittedName>
        <fullName evidence="8">4Fe-4S ferredoxin, iron-sulfur binding domain protein</fullName>
    </submittedName>
</protein>
<evidence type="ECO:0000256" key="2">
    <source>
        <dbReference type="ARBA" id="ARBA00022485"/>
    </source>
</evidence>
<evidence type="ECO:0000256" key="3">
    <source>
        <dbReference type="ARBA" id="ARBA00022723"/>
    </source>
</evidence>
<dbReference type="PANTHER" id="PTHR42859">
    <property type="entry name" value="OXIDOREDUCTASE"/>
    <property type="match status" value="1"/>
</dbReference>
<dbReference type="PROSITE" id="PS51379">
    <property type="entry name" value="4FE4S_FER_2"/>
    <property type="match status" value="2"/>
</dbReference>